<feature type="transmembrane region" description="Helical" evidence="2">
    <location>
        <begin position="40"/>
        <end position="57"/>
    </location>
</feature>
<keyword evidence="2" id="KW-0472">Membrane</keyword>
<evidence type="ECO:0000313" key="3">
    <source>
        <dbReference type="EMBL" id="RAS81936.1"/>
    </source>
</evidence>
<reference evidence="3 4" key="1">
    <citation type="submission" date="2016-03" db="EMBL/GenBank/DDBJ databases">
        <title>Comparison of Bacillus endophyticus and B. anthracis characteristics using whole genome sequence analysis and microbiological techniques.</title>
        <authorList>
            <person name="Lekota K.E."/>
            <person name="Mafofo J."/>
            <person name="Rees J."/>
            <person name="Muchadeyi F.C."/>
            <person name="Madoroba E."/>
            <person name="Van Heerden H."/>
        </authorList>
    </citation>
    <scope>NUCLEOTIDE SEQUENCE [LARGE SCALE GENOMIC DNA]</scope>
    <source>
        <strain evidence="3 4">3631_10C</strain>
    </source>
</reference>
<name>A0AAX1QFS6_9BACI</name>
<evidence type="ECO:0000256" key="2">
    <source>
        <dbReference type="SAM" id="Phobius"/>
    </source>
</evidence>
<gene>
    <name evidence="3" type="ORF">A3864_00060</name>
</gene>
<accession>A0AAX1QFS6</accession>
<proteinExistence type="predicted"/>
<feature type="region of interest" description="Disordered" evidence="1">
    <location>
        <begin position="309"/>
        <end position="332"/>
    </location>
</feature>
<keyword evidence="2" id="KW-0812">Transmembrane</keyword>
<evidence type="ECO:0000256" key="1">
    <source>
        <dbReference type="SAM" id="MobiDB-lite"/>
    </source>
</evidence>
<comment type="caution">
    <text evidence="3">The sequence shown here is derived from an EMBL/GenBank/DDBJ whole genome shotgun (WGS) entry which is preliminary data.</text>
</comment>
<feature type="transmembrane region" description="Helical" evidence="2">
    <location>
        <begin position="6"/>
        <end position="28"/>
    </location>
</feature>
<protein>
    <submittedName>
        <fullName evidence="3">Uncharacterized protein</fullName>
    </submittedName>
</protein>
<keyword evidence="2" id="KW-1133">Transmembrane helix</keyword>
<sequence>MKGFGQMDAIAGLLFLGAIILLIMTIIGAIKKNGKAKKRFLAAVICFVLAVIAIQFTDSGKEARKKAEEEQAKKEKSEQGEKEAEAKKTNTEEKENKIEKENKEVVSYKIVQERLNSAGIWYVTISTPATKEDELTGLVNQFKGLAENKKEKISSIFVNIQKENGSSALIGKGKIALDNKGVAQTGVEKIGAVNFEYLPENIEDKAPIEESKSKYTANDVLQAFKDANLAVPEDRDNTSKQCSDLGCSQLITTEAVSIYQWPTEKKAKEIQNQDFGDYQKGTFIIRFNDKSVEQEPYKRILDEFKNDETETKDKKEAKEEKSEEDKHQEASINVEDVKKDIEYSGLGAHDKLVGVTFKNGEIKGTIELAKNNLIEPKDQAVTGYSQLSDSLLKKEGWDTLTIEYVNVGTISMKRSEKETNEIGDYFPSIEIEKKLTSN</sequence>
<feature type="region of interest" description="Disordered" evidence="1">
    <location>
        <begin position="67"/>
        <end position="97"/>
    </location>
</feature>
<evidence type="ECO:0000313" key="4">
    <source>
        <dbReference type="Proteomes" id="UP000250174"/>
    </source>
</evidence>
<dbReference type="AlphaFoldDB" id="A0AAX1QFS6"/>
<dbReference type="EMBL" id="LVYK01000001">
    <property type="protein sequence ID" value="RAS81936.1"/>
    <property type="molecule type" value="Genomic_DNA"/>
</dbReference>
<organism evidence="3 4">
    <name type="scientific">Priestia endophytica</name>
    <dbReference type="NCBI Taxonomy" id="135735"/>
    <lineage>
        <taxon>Bacteria</taxon>
        <taxon>Bacillati</taxon>
        <taxon>Bacillota</taxon>
        <taxon>Bacilli</taxon>
        <taxon>Bacillales</taxon>
        <taxon>Bacillaceae</taxon>
        <taxon>Priestia</taxon>
    </lineage>
</organism>
<dbReference type="Proteomes" id="UP000250174">
    <property type="component" value="Unassembled WGS sequence"/>
</dbReference>